<evidence type="ECO:0000256" key="1">
    <source>
        <dbReference type="SAM" id="MobiDB-lite"/>
    </source>
</evidence>
<dbReference type="AlphaFoldDB" id="A0A9Q2ZNE2"/>
<sequence>MLFAAQHGWDFPVSREWIQNADSMDQFAAAQWTKGSPRPRPYPRPWPDSNTNRLGKTNLAPAEAREVLRRNKEGLTHVD</sequence>
<name>A0A9Q2ZNE2_9MICO</name>
<evidence type="ECO:0000313" key="3">
    <source>
        <dbReference type="Proteomes" id="UP000709437"/>
    </source>
</evidence>
<accession>A0A9Q2ZNE2</accession>
<dbReference type="EMBL" id="JAHEWX010000015">
    <property type="protein sequence ID" value="MBT1542479.1"/>
    <property type="molecule type" value="Genomic_DNA"/>
</dbReference>
<evidence type="ECO:0000313" key="2">
    <source>
        <dbReference type="EMBL" id="MBT1542479.1"/>
    </source>
</evidence>
<reference evidence="2" key="1">
    <citation type="submission" date="2021-05" db="EMBL/GenBank/DDBJ databases">
        <title>Whole genome sequence of Curtobacterium flaccumfaciens pv. flaccumfaciens strain CFBP 3417.</title>
        <authorList>
            <person name="Osdaghi E."/>
            <person name="Taghouti G."/>
            <person name="Portier P."/>
            <person name="Fazliarab A."/>
            <person name="Taghavi S.M."/>
            <person name="Briand M."/>
            <person name="Le-Saux M."/>
            <person name="Jacques M.-A."/>
        </authorList>
    </citation>
    <scope>NUCLEOTIDE SEQUENCE</scope>
    <source>
        <strain evidence="2">CFBP 3417</strain>
    </source>
</reference>
<protein>
    <submittedName>
        <fullName evidence="2">Uncharacterized protein</fullName>
    </submittedName>
</protein>
<dbReference type="RefSeq" id="WP_214563273.1">
    <property type="nucleotide sequence ID" value="NZ_JAHEWX010000015.1"/>
</dbReference>
<dbReference type="Proteomes" id="UP000709437">
    <property type="component" value="Unassembled WGS sequence"/>
</dbReference>
<comment type="caution">
    <text evidence="2">The sequence shown here is derived from an EMBL/GenBank/DDBJ whole genome shotgun (WGS) entry which is preliminary data.</text>
</comment>
<organism evidence="2 3">
    <name type="scientific">Curtobacterium flaccumfaciens pv. flaccumfaciens</name>
    <dbReference type="NCBI Taxonomy" id="138532"/>
    <lineage>
        <taxon>Bacteria</taxon>
        <taxon>Bacillati</taxon>
        <taxon>Actinomycetota</taxon>
        <taxon>Actinomycetes</taxon>
        <taxon>Micrococcales</taxon>
        <taxon>Microbacteriaceae</taxon>
        <taxon>Curtobacterium</taxon>
    </lineage>
</organism>
<proteinExistence type="predicted"/>
<feature type="region of interest" description="Disordered" evidence="1">
    <location>
        <begin position="32"/>
        <end position="63"/>
    </location>
</feature>
<gene>
    <name evidence="2" type="ORF">KK103_11955</name>
</gene>